<name>A0A183BHT8_GLOPA</name>
<reference evidence="2" key="2">
    <citation type="submission" date="2016-06" db="UniProtKB">
        <authorList>
            <consortium name="WormBaseParasite"/>
        </authorList>
    </citation>
    <scope>IDENTIFICATION</scope>
</reference>
<evidence type="ECO:0000313" key="2">
    <source>
        <dbReference type="WBParaSite" id="GPLIN_000016600"/>
    </source>
</evidence>
<sequence>MDSSILPSTSSICICTSSSKSTAISSTPSEAMPTPSYRPPARGFHIGPFGLIAALLLLFCWDDSLLPLANAQSELAPSFASAHPPSPTSVSLVMVAPSADSPTALVPSGGIPSDFPISDWHHFPYGRTNYNQQQQQQQTGI</sequence>
<protein>
    <submittedName>
        <fullName evidence="2">Secreted protein</fullName>
    </submittedName>
</protein>
<dbReference type="AlphaFoldDB" id="A0A183BHT8"/>
<organism evidence="1 2">
    <name type="scientific">Globodera pallida</name>
    <name type="common">Potato cyst nematode worm</name>
    <name type="synonym">Heterodera pallida</name>
    <dbReference type="NCBI Taxonomy" id="36090"/>
    <lineage>
        <taxon>Eukaryota</taxon>
        <taxon>Metazoa</taxon>
        <taxon>Ecdysozoa</taxon>
        <taxon>Nematoda</taxon>
        <taxon>Chromadorea</taxon>
        <taxon>Rhabditida</taxon>
        <taxon>Tylenchina</taxon>
        <taxon>Tylenchomorpha</taxon>
        <taxon>Tylenchoidea</taxon>
        <taxon>Heteroderidae</taxon>
        <taxon>Heteroderinae</taxon>
        <taxon>Globodera</taxon>
    </lineage>
</organism>
<reference evidence="1" key="1">
    <citation type="submission" date="2014-05" db="EMBL/GenBank/DDBJ databases">
        <title>The genome and life-stage specific transcriptomes of Globodera pallida elucidate key aspects of plant parasitism by a cyst nematode.</title>
        <authorList>
            <person name="Cotton J.A."/>
            <person name="Lilley C.J."/>
            <person name="Jones L.M."/>
            <person name="Kikuchi T."/>
            <person name="Reid A.J."/>
            <person name="Thorpe P."/>
            <person name="Tsai I.J."/>
            <person name="Beasley H."/>
            <person name="Blok V."/>
            <person name="Cock P.J.A."/>
            <person name="Van den Akker S.E."/>
            <person name="Holroyd N."/>
            <person name="Hunt M."/>
            <person name="Mantelin S."/>
            <person name="Naghra H."/>
            <person name="Pain A."/>
            <person name="Palomares-Rius J.E."/>
            <person name="Zarowiecki M."/>
            <person name="Berriman M."/>
            <person name="Jones J.T."/>
            <person name="Urwin P.E."/>
        </authorList>
    </citation>
    <scope>NUCLEOTIDE SEQUENCE [LARGE SCALE GENOMIC DNA]</scope>
    <source>
        <strain evidence="1">Lindley</strain>
    </source>
</reference>
<accession>A0A183BHT8</accession>
<dbReference type="WBParaSite" id="GPLIN_000016600">
    <property type="protein sequence ID" value="GPLIN_000016600"/>
    <property type="gene ID" value="GPLIN_000016600"/>
</dbReference>
<keyword evidence="1" id="KW-1185">Reference proteome</keyword>
<dbReference type="Proteomes" id="UP000050741">
    <property type="component" value="Unassembled WGS sequence"/>
</dbReference>
<proteinExistence type="predicted"/>
<evidence type="ECO:0000313" key="1">
    <source>
        <dbReference type="Proteomes" id="UP000050741"/>
    </source>
</evidence>